<evidence type="ECO:0000256" key="8">
    <source>
        <dbReference type="ARBA" id="ARBA00023077"/>
    </source>
</evidence>
<evidence type="ECO:0000259" key="14">
    <source>
        <dbReference type="Pfam" id="PF00593"/>
    </source>
</evidence>
<keyword evidence="9 11" id="KW-0472">Membrane</keyword>
<keyword evidence="5 11" id="KW-0812">Transmembrane</keyword>
<evidence type="ECO:0000256" key="2">
    <source>
        <dbReference type="ARBA" id="ARBA00022448"/>
    </source>
</evidence>
<evidence type="ECO:0000256" key="5">
    <source>
        <dbReference type="ARBA" id="ARBA00022692"/>
    </source>
</evidence>
<evidence type="ECO:0000256" key="9">
    <source>
        <dbReference type="ARBA" id="ARBA00023136"/>
    </source>
</evidence>
<keyword evidence="10 11" id="KW-0998">Cell outer membrane</keyword>
<keyword evidence="6" id="KW-0408">Iron</keyword>
<dbReference type="InterPro" id="IPR012910">
    <property type="entry name" value="Plug_dom"/>
</dbReference>
<keyword evidence="4" id="KW-0410">Iron transport</keyword>
<name>A0A6I4LT16_9SPHN</name>
<dbReference type="Pfam" id="PF00593">
    <property type="entry name" value="TonB_dep_Rec_b-barrel"/>
    <property type="match status" value="1"/>
</dbReference>
<organism evidence="16 17">
    <name type="scientific">Sphingorhabdus profundilacus</name>
    <dbReference type="NCBI Taxonomy" id="2509718"/>
    <lineage>
        <taxon>Bacteria</taxon>
        <taxon>Pseudomonadati</taxon>
        <taxon>Pseudomonadota</taxon>
        <taxon>Alphaproteobacteria</taxon>
        <taxon>Sphingomonadales</taxon>
        <taxon>Sphingomonadaceae</taxon>
        <taxon>Sphingorhabdus</taxon>
    </lineage>
</organism>
<keyword evidence="7" id="KW-0406">Ion transport</keyword>
<dbReference type="Gene3D" id="2.40.170.20">
    <property type="entry name" value="TonB-dependent receptor, beta-barrel domain"/>
    <property type="match status" value="1"/>
</dbReference>
<evidence type="ECO:0000256" key="1">
    <source>
        <dbReference type="ARBA" id="ARBA00004571"/>
    </source>
</evidence>
<evidence type="ECO:0000256" key="4">
    <source>
        <dbReference type="ARBA" id="ARBA00022496"/>
    </source>
</evidence>
<keyword evidence="16" id="KW-0675">Receptor</keyword>
<evidence type="ECO:0000256" key="11">
    <source>
        <dbReference type="PROSITE-ProRule" id="PRU01360"/>
    </source>
</evidence>
<evidence type="ECO:0000259" key="15">
    <source>
        <dbReference type="Pfam" id="PF07715"/>
    </source>
</evidence>
<evidence type="ECO:0000256" key="7">
    <source>
        <dbReference type="ARBA" id="ARBA00023065"/>
    </source>
</evidence>
<comment type="similarity">
    <text evidence="11 12">Belongs to the TonB-dependent receptor family.</text>
</comment>
<proteinExistence type="inferred from homology"/>
<dbReference type="InterPro" id="IPR039426">
    <property type="entry name" value="TonB-dep_rcpt-like"/>
</dbReference>
<reference evidence="16 17" key="1">
    <citation type="submission" date="2019-01" db="EMBL/GenBank/DDBJ databases">
        <title>Sphingorhabdus lacus sp.nov., isolated from an oligotrophic freshwater lake.</title>
        <authorList>
            <person name="Park M."/>
        </authorList>
    </citation>
    <scope>NUCLEOTIDE SEQUENCE [LARGE SCALE GENOMIC DNA]</scope>
    <source>
        <strain evidence="16 17">IMCC26285</strain>
    </source>
</reference>
<dbReference type="CDD" id="cd01347">
    <property type="entry name" value="ligand_gated_channel"/>
    <property type="match status" value="1"/>
</dbReference>
<comment type="caution">
    <text evidence="16">The sequence shown here is derived from an EMBL/GenBank/DDBJ whole genome shotgun (WGS) entry which is preliminary data.</text>
</comment>
<keyword evidence="17" id="KW-1185">Reference proteome</keyword>
<feature type="chain" id="PRO_5026300203" evidence="13">
    <location>
        <begin position="33"/>
        <end position="818"/>
    </location>
</feature>
<keyword evidence="2 11" id="KW-0813">Transport</keyword>
<dbReference type="SUPFAM" id="SSF56935">
    <property type="entry name" value="Porins"/>
    <property type="match status" value="1"/>
</dbReference>
<dbReference type="GO" id="GO:0006826">
    <property type="term" value="P:iron ion transport"/>
    <property type="evidence" value="ECO:0007669"/>
    <property type="project" value="UniProtKB-KW"/>
</dbReference>
<dbReference type="PROSITE" id="PS52016">
    <property type="entry name" value="TONB_DEPENDENT_REC_3"/>
    <property type="match status" value="1"/>
</dbReference>
<dbReference type="Proteomes" id="UP000471147">
    <property type="component" value="Unassembled WGS sequence"/>
</dbReference>
<dbReference type="GO" id="GO:0009279">
    <property type="term" value="C:cell outer membrane"/>
    <property type="evidence" value="ECO:0007669"/>
    <property type="project" value="UniProtKB-SubCell"/>
</dbReference>
<keyword evidence="13" id="KW-0732">Signal</keyword>
<dbReference type="PANTHER" id="PTHR32552">
    <property type="entry name" value="FERRICHROME IRON RECEPTOR-RELATED"/>
    <property type="match status" value="1"/>
</dbReference>
<evidence type="ECO:0000256" key="10">
    <source>
        <dbReference type="ARBA" id="ARBA00023237"/>
    </source>
</evidence>
<dbReference type="Pfam" id="PF07715">
    <property type="entry name" value="Plug"/>
    <property type="match status" value="1"/>
</dbReference>
<dbReference type="InterPro" id="IPR036942">
    <property type="entry name" value="Beta-barrel_TonB_sf"/>
</dbReference>
<dbReference type="OrthoDB" id="9760333at2"/>
<dbReference type="AlphaFoldDB" id="A0A6I4LT16"/>
<feature type="signal peptide" evidence="13">
    <location>
        <begin position="1"/>
        <end position="32"/>
    </location>
</feature>
<evidence type="ECO:0000256" key="3">
    <source>
        <dbReference type="ARBA" id="ARBA00022452"/>
    </source>
</evidence>
<evidence type="ECO:0000256" key="12">
    <source>
        <dbReference type="RuleBase" id="RU003357"/>
    </source>
</evidence>
<dbReference type="EMBL" id="SDWJ01000001">
    <property type="protein sequence ID" value="MVZ96181.1"/>
    <property type="molecule type" value="Genomic_DNA"/>
</dbReference>
<evidence type="ECO:0000313" key="17">
    <source>
        <dbReference type="Proteomes" id="UP000471147"/>
    </source>
</evidence>
<gene>
    <name evidence="16" type="ORF">EUU23_00505</name>
</gene>
<dbReference type="RefSeq" id="WP_160352196.1">
    <property type="nucleotide sequence ID" value="NZ_SDWJ01000001.1"/>
</dbReference>
<comment type="subcellular location">
    <subcellularLocation>
        <location evidence="1 11">Cell outer membrane</location>
        <topology evidence="1 11">Multi-pass membrane protein</topology>
    </subcellularLocation>
</comment>
<keyword evidence="3 11" id="KW-1134">Transmembrane beta strand</keyword>
<accession>A0A6I4LT16</accession>
<evidence type="ECO:0000256" key="6">
    <source>
        <dbReference type="ARBA" id="ARBA00023004"/>
    </source>
</evidence>
<keyword evidence="8 12" id="KW-0798">TonB box</keyword>
<evidence type="ECO:0000313" key="16">
    <source>
        <dbReference type="EMBL" id="MVZ96181.1"/>
    </source>
</evidence>
<protein>
    <submittedName>
        <fullName evidence="16">TonB-dependent receptor</fullName>
    </submittedName>
</protein>
<evidence type="ECO:0000256" key="13">
    <source>
        <dbReference type="SAM" id="SignalP"/>
    </source>
</evidence>
<sequence>MVKSYIKTPTLLRAALYGTSALALGIAAPAMAQDAASEDDSFTNEIIVTAQKRSQNIQDVPVAVSVISGAALEQQGGVNIENAQYLVPSLNFRKSGSALNQSLYLRGVGTTTFSIGGEPSVGTVLDGVVLARSGEAFSDLVDIERIEVLRGPQGTLFGKNASAGVINIVSRRPSDTFGASVEGGFFFGNGQEYRVRGGVDAPLSEKVGARITGFYSKWDGNIRNETLDRRVNGYERYGFRGIVEAKPSDNVTLTLIGDWRKSNDDCCAEVIGSPARNADNTVFATFTARAATALPALLGDRTRSVRQNLLTQALEKAWGVSFQADIESDNGPTLTSITAYRKYDSNEVRDGDFLATPFVGIAQSHDFGPQTGDTFTQELRLTSPAGQFFEYVAGLYYYNASQERTFTRANIACSASTLPIQGVLTPCSTAPGASTITFPIGIANFGTTFKNMAAFGQTTLNFSDSFRAIVGLRYTHDQLNGFHIRTTPVPGASQPVFDQGVYNEFIRQLGLGATPAAAQAAAVLASNGQPFRQKVTNNNISGKFGLQYDLSEDVMAYASYSRGYKGPGLNIFFNLNSNGTPPLADETGDSYEGGLKTTFLDGAMTLNIAGYYAKYKNFQANNPDFVLGQRVTRFTNAGTVSTRGFEADLLYRPSDDFTISGGVAYTDAKVDKFRLPPGAPATDEIPAGTVLPFSPKWKASLGGNYTIRTGGFADIELGAQGSYQTKQLSLLVASPLIRENGTIKAYGLLDLSIALVGADDKFRISFLAKNVLDTSFAASIVDGGPLSGGNTGSSSYRFIIPREADRYFGINAKINFGG</sequence>
<feature type="domain" description="TonB-dependent receptor-like beta-barrel" evidence="14">
    <location>
        <begin position="293"/>
        <end position="770"/>
    </location>
</feature>
<dbReference type="InterPro" id="IPR000531">
    <property type="entry name" value="Beta-barrel_TonB"/>
</dbReference>
<dbReference type="PANTHER" id="PTHR32552:SF81">
    <property type="entry name" value="TONB-DEPENDENT OUTER MEMBRANE RECEPTOR"/>
    <property type="match status" value="1"/>
</dbReference>
<feature type="domain" description="TonB-dependent receptor plug" evidence="15">
    <location>
        <begin position="57"/>
        <end position="165"/>
    </location>
</feature>